<dbReference type="GO" id="GO:0000160">
    <property type="term" value="P:phosphorelay signal transduction system"/>
    <property type="evidence" value="ECO:0007669"/>
    <property type="project" value="InterPro"/>
</dbReference>
<keyword evidence="4" id="KW-1185">Reference proteome</keyword>
<dbReference type="Pfam" id="PF00072">
    <property type="entry name" value="Response_reg"/>
    <property type="match status" value="1"/>
</dbReference>
<evidence type="ECO:0000256" key="1">
    <source>
        <dbReference type="PROSITE-ProRule" id="PRU00169"/>
    </source>
</evidence>
<dbReference type="Proteomes" id="UP000229498">
    <property type="component" value="Unassembled WGS sequence"/>
</dbReference>
<dbReference type="EMBL" id="PHIG01000031">
    <property type="protein sequence ID" value="PJK29877.1"/>
    <property type="molecule type" value="Genomic_DNA"/>
</dbReference>
<dbReference type="AlphaFoldDB" id="A0A2M9G2C8"/>
<protein>
    <submittedName>
        <fullName evidence="3">Two-component system response regulator</fullName>
    </submittedName>
</protein>
<accession>A0A2M9G2C8</accession>
<dbReference type="InterPro" id="IPR011006">
    <property type="entry name" value="CheY-like_superfamily"/>
</dbReference>
<proteinExistence type="predicted"/>
<feature type="modified residue" description="4-aspartylphosphate" evidence="1">
    <location>
        <position position="56"/>
    </location>
</feature>
<dbReference type="InterPro" id="IPR052048">
    <property type="entry name" value="ST_Response_Regulator"/>
</dbReference>
<name>A0A2M9G2C8_9PROT</name>
<reference evidence="3 4" key="1">
    <citation type="submission" date="2017-11" db="EMBL/GenBank/DDBJ databases">
        <title>Draft genome sequence of Rhizobiales bacterium SY3-13.</title>
        <authorList>
            <person name="Sun C."/>
        </authorList>
    </citation>
    <scope>NUCLEOTIDE SEQUENCE [LARGE SCALE GENOMIC DNA]</scope>
    <source>
        <strain evidence="3 4">SY3-13</strain>
    </source>
</reference>
<evidence type="ECO:0000259" key="2">
    <source>
        <dbReference type="PROSITE" id="PS50110"/>
    </source>
</evidence>
<comment type="caution">
    <text evidence="3">The sequence shown here is derived from an EMBL/GenBank/DDBJ whole genome shotgun (WGS) entry which is preliminary data.</text>
</comment>
<evidence type="ECO:0000313" key="4">
    <source>
        <dbReference type="Proteomes" id="UP000229498"/>
    </source>
</evidence>
<dbReference type="Gene3D" id="3.40.50.2300">
    <property type="match status" value="1"/>
</dbReference>
<evidence type="ECO:0000313" key="3">
    <source>
        <dbReference type="EMBL" id="PJK29877.1"/>
    </source>
</evidence>
<dbReference type="PANTHER" id="PTHR43228">
    <property type="entry name" value="TWO-COMPONENT RESPONSE REGULATOR"/>
    <property type="match status" value="1"/>
</dbReference>
<gene>
    <name evidence="3" type="ORF">CVT23_08865</name>
</gene>
<dbReference type="SMART" id="SM00448">
    <property type="entry name" value="REC"/>
    <property type="match status" value="1"/>
</dbReference>
<keyword evidence="1" id="KW-0597">Phosphoprotein</keyword>
<dbReference type="SUPFAM" id="SSF52172">
    <property type="entry name" value="CheY-like"/>
    <property type="match status" value="1"/>
</dbReference>
<organism evidence="3 4">
    <name type="scientific">Minwuia thermotolerans</name>
    <dbReference type="NCBI Taxonomy" id="2056226"/>
    <lineage>
        <taxon>Bacteria</taxon>
        <taxon>Pseudomonadati</taxon>
        <taxon>Pseudomonadota</taxon>
        <taxon>Alphaproteobacteria</taxon>
        <taxon>Minwuiales</taxon>
        <taxon>Minwuiaceae</taxon>
        <taxon>Minwuia</taxon>
    </lineage>
</organism>
<dbReference type="OrthoDB" id="9800897at2"/>
<sequence length="126" mass="14445">MDFVPSVLVVDDFLTMRRIVRNQLEEIGFRDIDDAEDGESALRKLRSKDFHLIISDWNMQPMTGLEFLKEVRSDRRLKKLPFIMVTAESKIENVQAAREAGVTNYIIKPFTAEVLRKKIAASFAAA</sequence>
<feature type="domain" description="Response regulatory" evidence="2">
    <location>
        <begin position="6"/>
        <end position="123"/>
    </location>
</feature>
<dbReference type="InterPro" id="IPR001789">
    <property type="entry name" value="Sig_transdc_resp-reg_receiver"/>
</dbReference>
<dbReference type="PROSITE" id="PS50110">
    <property type="entry name" value="RESPONSE_REGULATORY"/>
    <property type="match status" value="1"/>
</dbReference>
<dbReference type="PANTHER" id="PTHR43228:SF1">
    <property type="entry name" value="TWO-COMPONENT RESPONSE REGULATOR ARR22"/>
    <property type="match status" value="1"/>
</dbReference>